<evidence type="ECO:0000313" key="2">
    <source>
        <dbReference type="Proteomes" id="UP000787635"/>
    </source>
</evidence>
<proteinExistence type="predicted"/>
<name>A0ABX1E378_9PROT</name>
<protein>
    <recommendedName>
        <fullName evidence="3">HTH merR-type domain-containing protein</fullName>
    </recommendedName>
</protein>
<reference evidence="1 2" key="1">
    <citation type="submission" date="2020-03" db="EMBL/GenBank/DDBJ databases">
        <title>Roseomonas selenitidurans sp. nov. isolated from urban soil.</title>
        <authorList>
            <person name="Liu H."/>
        </authorList>
    </citation>
    <scope>NUCLEOTIDE SEQUENCE [LARGE SCALE GENOMIC DNA]</scope>
    <source>
        <strain evidence="1 2">BU-1</strain>
    </source>
</reference>
<comment type="caution">
    <text evidence="1">The sequence shown here is derived from an EMBL/GenBank/DDBJ whole genome shotgun (WGS) entry which is preliminary data.</text>
</comment>
<accession>A0ABX1E378</accession>
<sequence>MRLIRSRDVPALTGLTADQLREWTVRRRLIQPDEPAQKRGSEAKFSWQTLLVLRLAVALRTGFHVELQAHRELLASARKLLDGASFLGLWGGTLAIYGLARCELLSARTPPASVEEDAILLRLNRHLDALSQGLGFPEPVSQLSLFTAVGLKGAGEGAPAEFRRAEGARS</sequence>
<gene>
    <name evidence="1" type="ORF">HEQ75_12295</name>
</gene>
<keyword evidence="2" id="KW-1185">Reference proteome</keyword>
<dbReference type="Proteomes" id="UP000787635">
    <property type="component" value="Unassembled WGS sequence"/>
</dbReference>
<dbReference type="RefSeq" id="WP_168030865.1">
    <property type="nucleotide sequence ID" value="NZ_JAAVNE010000017.1"/>
</dbReference>
<organism evidence="1 2">
    <name type="scientific">Falsiroseomonas selenitidurans</name>
    <dbReference type="NCBI Taxonomy" id="2716335"/>
    <lineage>
        <taxon>Bacteria</taxon>
        <taxon>Pseudomonadati</taxon>
        <taxon>Pseudomonadota</taxon>
        <taxon>Alphaproteobacteria</taxon>
        <taxon>Acetobacterales</taxon>
        <taxon>Roseomonadaceae</taxon>
        <taxon>Falsiroseomonas</taxon>
    </lineage>
</organism>
<evidence type="ECO:0000313" key="1">
    <source>
        <dbReference type="EMBL" id="NKC31639.1"/>
    </source>
</evidence>
<dbReference type="EMBL" id="JAAVNE010000017">
    <property type="protein sequence ID" value="NKC31639.1"/>
    <property type="molecule type" value="Genomic_DNA"/>
</dbReference>
<evidence type="ECO:0008006" key="3">
    <source>
        <dbReference type="Google" id="ProtNLM"/>
    </source>
</evidence>